<keyword evidence="2" id="KW-0716">Sensory transduction</keyword>
<dbReference type="AlphaFoldDB" id="A0A6P7FZM8"/>
<evidence type="ECO:0000256" key="7">
    <source>
        <dbReference type="ARBA" id="ARBA00023170"/>
    </source>
</evidence>
<protein>
    <submittedName>
        <fullName evidence="9">Uncharacterized protein LOC114335916</fullName>
    </submittedName>
</protein>
<reference evidence="9" key="1">
    <citation type="submission" date="2025-08" db="UniProtKB">
        <authorList>
            <consortium name="RefSeq"/>
        </authorList>
    </citation>
    <scope>IDENTIFICATION</scope>
    <source>
        <tissue evidence="9">Whole insect</tissue>
    </source>
</reference>
<name>A0A6P7FZM8_DIAVI</name>
<keyword evidence="7" id="KW-0675">Receptor</keyword>
<evidence type="ECO:0000256" key="5">
    <source>
        <dbReference type="ARBA" id="ARBA00022989"/>
    </source>
</evidence>
<evidence type="ECO:0000256" key="2">
    <source>
        <dbReference type="ARBA" id="ARBA00022606"/>
    </source>
</evidence>
<gene>
    <name evidence="9" type="primary">LOC114335916</name>
</gene>
<dbReference type="RefSeq" id="XP_028142001.1">
    <property type="nucleotide sequence ID" value="XM_028286200.1"/>
</dbReference>
<dbReference type="GO" id="GO:0007165">
    <property type="term" value="P:signal transduction"/>
    <property type="evidence" value="ECO:0007669"/>
    <property type="project" value="UniProtKB-KW"/>
</dbReference>
<dbReference type="GO" id="GO:0016020">
    <property type="term" value="C:membrane"/>
    <property type="evidence" value="ECO:0007669"/>
    <property type="project" value="UniProtKB-SubCell"/>
</dbReference>
<keyword evidence="6" id="KW-0472">Membrane</keyword>
<keyword evidence="8" id="KW-0807">Transducer</keyword>
<dbReference type="Pfam" id="PF02949">
    <property type="entry name" value="7tm_6"/>
    <property type="match status" value="1"/>
</dbReference>
<dbReference type="GO" id="GO:0004984">
    <property type="term" value="F:olfactory receptor activity"/>
    <property type="evidence" value="ECO:0007669"/>
    <property type="project" value="InterPro"/>
</dbReference>
<evidence type="ECO:0000256" key="4">
    <source>
        <dbReference type="ARBA" id="ARBA00022725"/>
    </source>
</evidence>
<dbReference type="InterPro" id="IPR004117">
    <property type="entry name" value="7tm6_olfct_rcpt"/>
</dbReference>
<sequence>MKQETTTHDTTTTRDKATSRTTFNRFIKDVNGAFSALELGHLFITIFGVSFGAYVATRATLLSECLFQSNWSGLKDKVLKKDLLFVLQQSQIFPSYSAYGLYDLNMTSYIRVLKLAFSAYTILSNVSAK</sequence>
<evidence type="ECO:0000313" key="9">
    <source>
        <dbReference type="RefSeq" id="XP_028142001.1"/>
    </source>
</evidence>
<dbReference type="InParanoid" id="A0A6P7FZM8"/>
<evidence type="ECO:0000256" key="1">
    <source>
        <dbReference type="ARBA" id="ARBA00004141"/>
    </source>
</evidence>
<accession>A0A6P7FZM8</accession>
<evidence type="ECO:0000256" key="8">
    <source>
        <dbReference type="ARBA" id="ARBA00023224"/>
    </source>
</evidence>
<organism evidence="9">
    <name type="scientific">Diabrotica virgifera virgifera</name>
    <name type="common">western corn rootworm</name>
    <dbReference type="NCBI Taxonomy" id="50390"/>
    <lineage>
        <taxon>Eukaryota</taxon>
        <taxon>Metazoa</taxon>
        <taxon>Ecdysozoa</taxon>
        <taxon>Arthropoda</taxon>
        <taxon>Hexapoda</taxon>
        <taxon>Insecta</taxon>
        <taxon>Pterygota</taxon>
        <taxon>Neoptera</taxon>
        <taxon>Endopterygota</taxon>
        <taxon>Coleoptera</taxon>
        <taxon>Polyphaga</taxon>
        <taxon>Cucujiformia</taxon>
        <taxon>Chrysomeloidea</taxon>
        <taxon>Chrysomelidae</taxon>
        <taxon>Galerucinae</taxon>
        <taxon>Diabroticina</taxon>
        <taxon>Diabroticites</taxon>
        <taxon>Diabrotica</taxon>
    </lineage>
</organism>
<comment type="subcellular location">
    <subcellularLocation>
        <location evidence="1">Membrane</location>
        <topology evidence="1">Multi-pass membrane protein</topology>
    </subcellularLocation>
</comment>
<evidence type="ECO:0000256" key="6">
    <source>
        <dbReference type="ARBA" id="ARBA00023136"/>
    </source>
</evidence>
<keyword evidence="3" id="KW-0812">Transmembrane</keyword>
<evidence type="ECO:0000256" key="3">
    <source>
        <dbReference type="ARBA" id="ARBA00022692"/>
    </source>
</evidence>
<keyword evidence="5" id="KW-1133">Transmembrane helix</keyword>
<keyword evidence="4" id="KW-0552">Olfaction</keyword>
<proteinExistence type="predicted"/>
<dbReference type="GO" id="GO:0005549">
    <property type="term" value="F:odorant binding"/>
    <property type="evidence" value="ECO:0007669"/>
    <property type="project" value="InterPro"/>
</dbReference>